<feature type="domain" description="BDBT FKBP like N-terminal" evidence="3">
    <location>
        <begin position="312"/>
        <end position="399"/>
    </location>
</feature>
<protein>
    <submittedName>
        <fullName evidence="5">FKBP_N_2 domain-containing protein</fullName>
    </submittedName>
</protein>
<dbReference type="AlphaFoldDB" id="A0A182TAM3"/>
<dbReference type="Gene3D" id="2.40.30.320">
    <property type="match status" value="1"/>
</dbReference>
<evidence type="ECO:0000259" key="4">
    <source>
        <dbReference type="Pfam" id="PF21603"/>
    </source>
</evidence>
<reference evidence="5" key="2">
    <citation type="submission" date="2020-05" db="UniProtKB">
        <authorList>
            <consortium name="EnsemblMetazoa"/>
        </authorList>
    </citation>
    <scope>IDENTIFICATION</scope>
    <source>
        <strain evidence="5">maculatus3</strain>
    </source>
</reference>
<dbReference type="Gene3D" id="3.40.50.720">
    <property type="entry name" value="NAD(P)-binding Rossmann-like Domain"/>
    <property type="match status" value="1"/>
</dbReference>
<dbReference type="Gene3D" id="1.20.58.80">
    <property type="entry name" value="Phosphotransferase system, lactose/cellobiose-type IIA subunit"/>
    <property type="match status" value="1"/>
</dbReference>
<proteinExistence type="inferred from homology"/>
<dbReference type="VEuPathDB" id="VectorBase:AMAM022990"/>
<name>A0A182TAM3_9DIPT</name>
<dbReference type="Pfam" id="PF18023">
    <property type="entry name" value="FKBP_N_2"/>
    <property type="match status" value="1"/>
</dbReference>
<evidence type="ECO:0000259" key="3">
    <source>
        <dbReference type="Pfam" id="PF18023"/>
    </source>
</evidence>
<reference evidence="6" key="1">
    <citation type="submission" date="2013-09" db="EMBL/GenBank/DDBJ databases">
        <title>The Genome Sequence of Anopheles maculatus species B.</title>
        <authorList>
            <consortium name="The Broad Institute Genomics Platform"/>
            <person name="Neafsey D.E."/>
            <person name="Besansky N."/>
            <person name="Howell P."/>
            <person name="Walton C."/>
            <person name="Young S.K."/>
            <person name="Zeng Q."/>
            <person name="Gargeya S."/>
            <person name="Fitzgerald M."/>
            <person name="Haas B."/>
            <person name="Abouelleil A."/>
            <person name="Allen A.W."/>
            <person name="Alvarado L."/>
            <person name="Arachchi H.M."/>
            <person name="Berlin A.M."/>
            <person name="Chapman S.B."/>
            <person name="Gainer-Dewar J."/>
            <person name="Goldberg J."/>
            <person name="Griggs A."/>
            <person name="Gujja S."/>
            <person name="Hansen M."/>
            <person name="Howarth C."/>
            <person name="Imamovic A."/>
            <person name="Ireland A."/>
            <person name="Larimer J."/>
            <person name="McCowan C."/>
            <person name="Murphy C."/>
            <person name="Pearson M."/>
            <person name="Poon T.W."/>
            <person name="Priest M."/>
            <person name="Roberts A."/>
            <person name="Saif S."/>
            <person name="Shea T."/>
            <person name="Sisk P."/>
            <person name="Sykes S."/>
            <person name="Wortman J."/>
            <person name="Nusbaum C."/>
            <person name="Birren B."/>
        </authorList>
    </citation>
    <scope>NUCLEOTIDE SEQUENCE [LARGE SCALE GENOMIC DNA]</scope>
    <source>
        <strain evidence="6">maculatus3</strain>
    </source>
</reference>
<dbReference type="InterPro" id="IPR002347">
    <property type="entry name" value="SDR_fam"/>
</dbReference>
<dbReference type="InterPro" id="IPR011990">
    <property type="entry name" value="TPR-like_helical_dom_sf"/>
</dbReference>
<dbReference type="SUPFAM" id="SSF48452">
    <property type="entry name" value="TPR-like"/>
    <property type="match status" value="1"/>
</dbReference>
<dbReference type="GO" id="GO:0016491">
    <property type="term" value="F:oxidoreductase activity"/>
    <property type="evidence" value="ECO:0007669"/>
    <property type="project" value="UniProtKB-KW"/>
</dbReference>
<dbReference type="PANTHER" id="PTHR24320:SF264">
    <property type="entry name" value="DEHYDROGENASE_REDUCTASE SDR FAMILY MEMBER ON CHROMOSOME X"/>
    <property type="match status" value="1"/>
</dbReference>
<dbReference type="PRINTS" id="PR00081">
    <property type="entry name" value="GDHRDH"/>
</dbReference>
<evidence type="ECO:0000313" key="6">
    <source>
        <dbReference type="Proteomes" id="UP000075901"/>
    </source>
</evidence>
<dbReference type="InterPro" id="IPR040478">
    <property type="entry name" value="FKBP_N_2"/>
</dbReference>
<dbReference type="InterPro" id="IPR048919">
    <property type="entry name" value="Bdbt-like_TPR"/>
</dbReference>
<accession>A0A182TAM3</accession>
<dbReference type="Proteomes" id="UP000075901">
    <property type="component" value="Unassembled WGS sequence"/>
</dbReference>
<organism evidence="5 6">
    <name type="scientific">Anopheles maculatus</name>
    <dbReference type="NCBI Taxonomy" id="74869"/>
    <lineage>
        <taxon>Eukaryota</taxon>
        <taxon>Metazoa</taxon>
        <taxon>Ecdysozoa</taxon>
        <taxon>Arthropoda</taxon>
        <taxon>Hexapoda</taxon>
        <taxon>Insecta</taxon>
        <taxon>Pterygota</taxon>
        <taxon>Neoptera</taxon>
        <taxon>Endopterygota</taxon>
        <taxon>Diptera</taxon>
        <taxon>Nematocera</taxon>
        <taxon>Culicoidea</taxon>
        <taxon>Culicidae</taxon>
        <taxon>Anophelinae</taxon>
        <taxon>Anopheles</taxon>
        <taxon>Anopheles maculatus group</taxon>
    </lineage>
</organism>
<sequence>MFFLHRWYYIGRLYKTTRKFQNGELIVLTGANSGIGLATLVELAGRGCHLVIGTRCATVGQTIRDSLLRQYPSATIDAFVLQLESLASVVEFSENVRNLNKPLYALVNNAGVFYAPPSLTEDKLEYLYQVNYLAHFLLTLRLLPALKQQQPADSRIVNVVSQAHRSVTEIPSDDSFGGPLYTDTASNRFLAYQYSKFCLVQFSYRLSQLLPTNCGNPSVHCIDPGNVETAIYRHFPPLANRLLFYLQKPLRIFLIKTPHEGAQGILYAVLSVQKPPFYVRHFWGKQTSDFDEINPLVRKEPLADTLWKRSRNQCKKPSELSRCLVAIGAVEGIGTHETSYLGAGATEERWITIGTAVTPVDCYVELLLQQMLTNEESKCTINNRQGIDITFTVKLIRIEGQKYYYELSVAESVALAKQYKENGVKMFAKYPLFAHTYFNQAAKCLLSWSPIDQLDPAIEGVETVKEMHSLLETLYLNIAACLIKQNRFEEVLHVLRYTDQQETPSAKATYRKALAQFKIKQFA</sequence>
<keyword evidence="2" id="KW-0560">Oxidoreductase</keyword>
<feature type="domain" description="Bride of doubletime-like TPR" evidence="4">
    <location>
        <begin position="409"/>
        <end position="492"/>
    </location>
</feature>
<evidence type="ECO:0000256" key="2">
    <source>
        <dbReference type="ARBA" id="ARBA00023002"/>
    </source>
</evidence>
<dbReference type="PANTHER" id="PTHR24320">
    <property type="entry name" value="RETINOL DEHYDROGENASE"/>
    <property type="match status" value="1"/>
</dbReference>
<dbReference type="SUPFAM" id="SSF51735">
    <property type="entry name" value="NAD(P)-binding Rossmann-fold domains"/>
    <property type="match status" value="1"/>
</dbReference>
<evidence type="ECO:0000256" key="1">
    <source>
        <dbReference type="ARBA" id="ARBA00006484"/>
    </source>
</evidence>
<dbReference type="InterPro" id="IPR036291">
    <property type="entry name" value="NAD(P)-bd_dom_sf"/>
</dbReference>
<comment type="similarity">
    <text evidence="1">Belongs to the short-chain dehydrogenases/reductases (SDR) family.</text>
</comment>
<dbReference type="Pfam" id="PF00106">
    <property type="entry name" value="adh_short"/>
    <property type="match status" value="1"/>
</dbReference>
<dbReference type="EnsemblMetazoa" id="AMAM022990-RA">
    <property type="protein sequence ID" value="AMAM022990-PA"/>
    <property type="gene ID" value="AMAM022990"/>
</dbReference>
<keyword evidence="6" id="KW-1185">Reference proteome</keyword>
<dbReference type="Pfam" id="PF21603">
    <property type="entry name" value="Bdbt-like_TPR"/>
    <property type="match status" value="1"/>
</dbReference>
<evidence type="ECO:0000313" key="5">
    <source>
        <dbReference type="EnsemblMetazoa" id="AMAM022990-PA"/>
    </source>
</evidence>